<comment type="subunit">
    <text evidence="6">Heterotetramer of 2 MoaD subunits and 2 MoaE subunits. Also stable as homodimer. The enzyme changes between these two forms during catalysis.</text>
</comment>
<dbReference type="SUPFAM" id="SSF54690">
    <property type="entry name" value="Molybdopterin synthase subunit MoaE"/>
    <property type="match status" value="1"/>
</dbReference>
<dbReference type="InterPro" id="IPR003448">
    <property type="entry name" value="Mopterin_biosynth_MoaE"/>
</dbReference>
<dbReference type="GO" id="GO:0030366">
    <property type="term" value="F:molybdopterin synthase activity"/>
    <property type="evidence" value="ECO:0007669"/>
    <property type="project" value="UniProtKB-EC"/>
</dbReference>
<sequence>MSVQLFEQSLEPYALLLAHESQLQPGSYGATASFVGSMRDFNEGDTVEGMFLEHYPGMTERELEVIERRAREQWDLLDVLIAHRVGQICPSDPIVLVAVWSAHRAAAFAACRSIMEDLKHNAPFWKRETLSTGQNRWVESNTPG</sequence>
<name>A0A1R3VYZ8_9GAMM</name>
<dbReference type="OrthoDB" id="9803224at2"/>
<dbReference type="RefSeq" id="WP_076755702.1">
    <property type="nucleotide sequence ID" value="NZ_CP023018.1"/>
</dbReference>
<dbReference type="EMBL" id="FTPK01000002">
    <property type="protein sequence ID" value="SIT70472.1"/>
    <property type="molecule type" value="Genomic_DNA"/>
</dbReference>
<dbReference type="EC" id="2.8.1.12" evidence="3"/>
<evidence type="ECO:0000256" key="6">
    <source>
        <dbReference type="ARBA" id="ARBA00026066"/>
    </source>
</evidence>
<evidence type="ECO:0000313" key="12">
    <source>
        <dbReference type="EMBL" id="SIT70472.1"/>
    </source>
</evidence>
<evidence type="ECO:0000256" key="11">
    <source>
        <dbReference type="ARBA" id="ARBA00049878"/>
    </source>
</evidence>
<evidence type="ECO:0000256" key="5">
    <source>
        <dbReference type="ARBA" id="ARBA00023150"/>
    </source>
</evidence>
<comment type="pathway">
    <text evidence="1">Cofactor biosynthesis; molybdopterin biosynthesis.</text>
</comment>
<reference evidence="12 13" key="1">
    <citation type="submission" date="2017-01" db="EMBL/GenBank/DDBJ databases">
        <authorList>
            <person name="Mah S.A."/>
            <person name="Swanson W.J."/>
            <person name="Moy G.W."/>
            <person name="Vacquier V.D."/>
        </authorList>
    </citation>
    <scope>NUCLEOTIDE SEQUENCE [LARGE SCALE GENOMIC DNA]</scope>
    <source>
        <strain evidence="12 13">M9</strain>
    </source>
</reference>
<protein>
    <recommendedName>
        <fullName evidence="4">Molybdopterin synthase catalytic subunit</fullName>
        <ecNumber evidence="3">2.8.1.12</ecNumber>
    </recommendedName>
    <alternativeName>
        <fullName evidence="9">MPT synthase subunit 2</fullName>
    </alternativeName>
    <alternativeName>
        <fullName evidence="7">Molybdenum cofactor biosynthesis protein E</fullName>
    </alternativeName>
    <alternativeName>
        <fullName evidence="8">Molybdopterin-converting factor large subunit</fullName>
    </alternativeName>
    <alternativeName>
        <fullName evidence="10">Molybdopterin-converting factor subunit 2</fullName>
    </alternativeName>
</protein>
<comment type="catalytic activity">
    <reaction evidence="11">
        <text>2 [molybdopterin-synthase sulfur-carrier protein]-C-terminal-Gly-aminoethanethioate + cyclic pyranopterin phosphate + H2O = molybdopterin + 2 [molybdopterin-synthase sulfur-carrier protein]-C-terminal Gly-Gly + 2 H(+)</text>
        <dbReference type="Rhea" id="RHEA:26333"/>
        <dbReference type="Rhea" id="RHEA-COMP:12202"/>
        <dbReference type="Rhea" id="RHEA-COMP:19907"/>
        <dbReference type="ChEBI" id="CHEBI:15377"/>
        <dbReference type="ChEBI" id="CHEBI:15378"/>
        <dbReference type="ChEBI" id="CHEBI:58698"/>
        <dbReference type="ChEBI" id="CHEBI:59648"/>
        <dbReference type="ChEBI" id="CHEBI:90778"/>
        <dbReference type="ChEBI" id="CHEBI:232372"/>
        <dbReference type="EC" id="2.8.1.12"/>
    </reaction>
</comment>
<dbReference type="GO" id="GO:0006777">
    <property type="term" value="P:Mo-molybdopterin cofactor biosynthetic process"/>
    <property type="evidence" value="ECO:0007669"/>
    <property type="project" value="UniProtKB-KW"/>
</dbReference>
<evidence type="ECO:0000256" key="9">
    <source>
        <dbReference type="ARBA" id="ARBA00030781"/>
    </source>
</evidence>
<dbReference type="AlphaFoldDB" id="A0A1R3VYZ8"/>
<evidence type="ECO:0000256" key="2">
    <source>
        <dbReference type="ARBA" id="ARBA00005426"/>
    </source>
</evidence>
<dbReference type="PANTHER" id="PTHR23404">
    <property type="entry name" value="MOLYBDOPTERIN SYNTHASE RELATED"/>
    <property type="match status" value="1"/>
</dbReference>
<organism evidence="12 13">
    <name type="scientific">Ectothiorhodosinus mongolicus</name>
    <dbReference type="NCBI Taxonomy" id="233100"/>
    <lineage>
        <taxon>Bacteria</taxon>
        <taxon>Pseudomonadati</taxon>
        <taxon>Pseudomonadota</taxon>
        <taxon>Gammaproteobacteria</taxon>
        <taxon>Chromatiales</taxon>
        <taxon>Ectothiorhodospiraceae</taxon>
        <taxon>Ectothiorhodosinus</taxon>
    </lineage>
</organism>
<evidence type="ECO:0000256" key="3">
    <source>
        <dbReference type="ARBA" id="ARBA00011950"/>
    </source>
</evidence>
<dbReference type="Proteomes" id="UP000223759">
    <property type="component" value="Unassembled WGS sequence"/>
</dbReference>
<keyword evidence="5" id="KW-0501">Molybdenum cofactor biosynthesis</keyword>
<comment type="similarity">
    <text evidence="2">Belongs to the MoaE family.</text>
</comment>
<dbReference type="InterPro" id="IPR036563">
    <property type="entry name" value="MoaE_sf"/>
</dbReference>
<gene>
    <name evidence="12" type="ORF">SAMN05216526_1322</name>
</gene>
<dbReference type="Gene3D" id="3.90.1170.40">
    <property type="entry name" value="Molybdopterin biosynthesis MoaE subunit"/>
    <property type="match status" value="1"/>
</dbReference>
<evidence type="ECO:0000256" key="10">
    <source>
        <dbReference type="ARBA" id="ARBA00032474"/>
    </source>
</evidence>
<keyword evidence="13" id="KW-1185">Reference proteome</keyword>
<dbReference type="STRING" id="233100.SAMN05216526_1322"/>
<evidence type="ECO:0000256" key="7">
    <source>
        <dbReference type="ARBA" id="ARBA00029745"/>
    </source>
</evidence>
<evidence type="ECO:0000256" key="8">
    <source>
        <dbReference type="ARBA" id="ARBA00030407"/>
    </source>
</evidence>
<evidence type="ECO:0000313" key="13">
    <source>
        <dbReference type="Proteomes" id="UP000223759"/>
    </source>
</evidence>
<dbReference type="Pfam" id="PF02391">
    <property type="entry name" value="MoaE"/>
    <property type="match status" value="1"/>
</dbReference>
<evidence type="ECO:0000256" key="1">
    <source>
        <dbReference type="ARBA" id="ARBA00005046"/>
    </source>
</evidence>
<dbReference type="UniPathway" id="UPA00344"/>
<evidence type="ECO:0000256" key="4">
    <source>
        <dbReference type="ARBA" id="ARBA00013858"/>
    </source>
</evidence>
<accession>A0A1R3VYZ8</accession>
<dbReference type="CDD" id="cd00756">
    <property type="entry name" value="MoaE"/>
    <property type="match status" value="1"/>
</dbReference>
<proteinExistence type="inferred from homology"/>